<dbReference type="AlphaFoldDB" id="B7S962"/>
<name>B7S962_GLYIN</name>
<reference evidence="1" key="1">
    <citation type="submission" date="2007-06" db="EMBL/GenBank/DDBJ databases">
        <title>Bracovirus Evolution: Comparative Genomics of Multiple Viral and Proviral Genomes.</title>
        <authorList>
            <person name="Desjardins C.A."/>
            <person name="Gundersen-Rindal D.E."/>
            <person name="Hostetler J.B."/>
            <person name="Tallon L.J."/>
            <person name="Utterback T.R."/>
            <person name="Fuester R.W."/>
            <person name="Schatz M.C."/>
            <person name="Pedroni M.J."/>
            <person name="Fadrosh D.W."/>
            <person name="Haas B.J."/>
            <person name="Toms B.S."/>
            <person name="Chen D."/>
            <person name="Nene V."/>
        </authorList>
    </citation>
    <scope>NUCLEOTIDE SEQUENCE</scope>
</reference>
<evidence type="ECO:0000313" key="1">
    <source>
        <dbReference type="EMBL" id="ACE75437.1"/>
    </source>
</evidence>
<gene>
    <name evidence="1" type="ORF">GIP_L8_0510</name>
</gene>
<proteinExistence type="predicted"/>
<sequence length="174" mass="20254">MFYFCDDNAANYQELSSKLVAHRLQVLSVRELFCDVTSLCIRRSIRGYCLQSLLRDSVRHLLVTNQHHLVVCYKSTIHDQSQEIVAKPVTEQCFVPFYEAKLLSSLYFDNANITSSVSLRSHIFSMNIYDYSTSKVCNVEIYKFILNKTMKTRHLTQSISKLISNERVNLQKKQ</sequence>
<dbReference type="EMBL" id="EF710657">
    <property type="protein sequence ID" value="ACE75437.1"/>
    <property type="molecule type" value="Genomic_DNA"/>
</dbReference>
<accession>B7S962</accession>
<organism evidence="1">
    <name type="scientific">Glyptapanteles indiensis</name>
    <name type="common">Parasitoid wasp</name>
    <dbReference type="NCBI Taxonomy" id="92994"/>
    <lineage>
        <taxon>Eukaryota</taxon>
        <taxon>Metazoa</taxon>
        <taxon>Ecdysozoa</taxon>
        <taxon>Arthropoda</taxon>
        <taxon>Hexapoda</taxon>
        <taxon>Insecta</taxon>
        <taxon>Pterygota</taxon>
        <taxon>Neoptera</taxon>
        <taxon>Endopterygota</taxon>
        <taxon>Hymenoptera</taxon>
        <taxon>Apocrita</taxon>
        <taxon>Ichneumonoidea</taxon>
        <taxon>Braconidae</taxon>
        <taxon>Microgastrinae</taxon>
        <taxon>Glyptapanteles</taxon>
    </lineage>
</organism>
<protein>
    <submittedName>
        <fullName evidence="1">Uncharacterized protein</fullName>
    </submittedName>
</protein>